<dbReference type="OMA" id="ERMIPES"/>
<dbReference type="Gene3D" id="1.10.10.10">
    <property type="entry name" value="Winged helix-like DNA-binding domain superfamily/Winged helix DNA-binding domain"/>
    <property type="match status" value="1"/>
</dbReference>
<dbReference type="PANTHER" id="PTHR10848">
    <property type="entry name" value="MEIOTIC RECOMBINATION PROTEIN SPO11"/>
    <property type="match status" value="1"/>
</dbReference>
<dbReference type="GO" id="GO:0003677">
    <property type="term" value="F:DNA binding"/>
    <property type="evidence" value="ECO:0007669"/>
    <property type="project" value="UniProtKB-UniRule"/>
</dbReference>
<evidence type="ECO:0000256" key="10">
    <source>
        <dbReference type="PROSITE-ProRule" id="PRU01385"/>
    </source>
</evidence>
<evidence type="ECO:0000256" key="9">
    <source>
        <dbReference type="ARBA" id="ARBA00023235"/>
    </source>
</evidence>
<reference evidence="13 14" key="1">
    <citation type="journal article" date="2004" name="Nature">
        <title>Genome evolution in yeasts.</title>
        <authorList>
            <consortium name="Genolevures"/>
            <person name="Dujon B."/>
            <person name="Sherman D."/>
            <person name="Fischer G."/>
            <person name="Durrens P."/>
            <person name="Casaregola S."/>
            <person name="Lafontaine I."/>
            <person name="de Montigny J."/>
            <person name="Marck C."/>
            <person name="Neuveglise C."/>
            <person name="Talla E."/>
            <person name="Goffard N."/>
            <person name="Frangeul L."/>
            <person name="Aigle M."/>
            <person name="Anthouard V."/>
            <person name="Babour A."/>
            <person name="Barbe V."/>
            <person name="Barnay S."/>
            <person name="Blanchin S."/>
            <person name="Beckerich J.M."/>
            <person name="Beyne E."/>
            <person name="Bleykasten C."/>
            <person name="Boisrame A."/>
            <person name="Boyer J."/>
            <person name="Cattolico L."/>
            <person name="Confanioleri F."/>
            <person name="de Daruvar A."/>
            <person name="Despons L."/>
            <person name="Fabre E."/>
            <person name="Fairhead C."/>
            <person name="Ferry-Dumazet H."/>
            <person name="Groppi A."/>
            <person name="Hantraye F."/>
            <person name="Hennequin C."/>
            <person name="Jauniaux N."/>
            <person name="Joyet P."/>
            <person name="Kachouri R."/>
            <person name="Kerrest A."/>
            <person name="Koszul R."/>
            <person name="Lemaire M."/>
            <person name="Lesur I."/>
            <person name="Ma L."/>
            <person name="Muller H."/>
            <person name="Nicaud J.M."/>
            <person name="Nikolski M."/>
            <person name="Oztas S."/>
            <person name="Ozier-Kalogeropoulos O."/>
            <person name="Pellenz S."/>
            <person name="Potier S."/>
            <person name="Richard G.F."/>
            <person name="Straub M.L."/>
            <person name="Suleau A."/>
            <person name="Swennene D."/>
            <person name="Tekaia F."/>
            <person name="Wesolowski-Louvel M."/>
            <person name="Westhof E."/>
            <person name="Wirth B."/>
            <person name="Zeniou-Meyer M."/>
            <person name="Zivanovic I."/>
            <person name="Bolotin-Fukuhara M."/>
            <person name="Thierry A."/>
            <person name="Bouchier C."/>
            <person name="Caudron B."/>
            <person name="Scarpelli C."/>
            <person name="Gaillardin C."/>
            <person name="Weissenbach J."/>
            <person name="Wincker P."/>
            <person name="Souciet J.L."/>
        </authorList>
    </citation>
    <scope>NUCLEOTIDE SEQUENCE [LARGE SCALE GENOMIC DNA]</scope>
    <source>
        <strain evidence="14">ATCC 8585 / CBS 2359 / DSM 70799 / NBRC 1267 / NRRL Y-1140 / WM37</strain>
    </source>
</reference>
<dbReference type="InterPro" id="IPR036078">
    <property type="entry name" value="Spo11/TopoVI_A_sf"/>
</dbReference>
<dbReference type="PANTHER" id="PTHR10848:SF0">
    <property type="entry name" value="MEIOTIC RECOMBINATION PROTEIN SPO11"/>
    <property type="match status" value="1"/>
</dbReference>
<comment type="similarity">
    <text evidence="3 10">Belongs to the TOP6A family.</text>
</comment>
<dbReference type="GO" id="GO:0046872">
    <property type="term" value="F:metal ion binding"/>
    <property type="evidence" value="ECO:0007669"/>
    <property type="project" value="UniProtKB-KW"/>
</dbReference>
<proteinExistence type="inferred from homology"/>
<evidence type="ECO:0000256" key="2">
    <source>
        <dbReference type="ARBA" id="ARBA00001946"/>
    </source>
</evidence>
<dbReference type="FunCoup" id="Q6CQT1">
    <property type="interactions" value="872"/>
</dbReference>
<dbReference type="InParanoid" id="Q6CQT1"/>
<keyword evidence="9 10" id="KW-0413">Isomerase</keyword>
<dbReference type="KEGG" id="kla:KLLA0_D14575g"/>
<dbReference type="InterPro" id="IPR036388">
    <property type="entry name" value="WH-like_DNA-bd_sf"/>
</dbReference>
<dbReference type="SUPFAM" id="SSF56726">
    <property type="entry name" value="DNA topoisomerase IV, alpha subunit"/>
    <property type="match status" value="1"/>
</dbReference>
<evidence type="ECO:0000313" key="13">
    <source>
        <dbReference type="EMBL" id="CAH00804.1"/>
    </source>
</evidence>
<dbReference type="PRINTS" id="PR01550">
    <property type="entry name" value="TOP6AFAMILY"/>
</dbReference>
<dbReference type="Pfam" id="PF21180">
    <property type="entry name" value="TOP6A-Spo11_Toprim"/>
    <property type="match status" value="1"/>
</dbReference>
<dbReference type="EMBL" id="CR382124">
    <property type="protein sequence ID" value="CAH00804.1"/>
    <property type="molecule type" value="Genomic_DNA"/>
</dbReference>
<dbReference type="GO" id="GO:0042138">
    <property type="term" value="P:meiotic DNA double-strand break formation"/>
    <property type="evidence" value="ECO:0007669"/>
    <property type="project" value="TreeGrafter"/>
</dbReference>
<evidence type="ECO:0000256" key="1">
    <source>
        <dbReference type="ARBA" id="ARBA00000185"/>
    </source>
</evidence>
<keyword evidence="7 10" id="KW-0799">Topoisomerase</keyword>
<dbReference type="GO" id="GO:0005524">
    <property type="term" value="F:ATP binding"/>
    <property type="evidence" value="ECO:0007669"/>
    <property type="project" value="InterPro"/>
</dbReference>
<sequence length="401" mass="47049">MNVNSYQPLSQKIPGTNQAKHLTMSLRTLMGECYSRMKLKERMIPESRVVEFSEVESEEECQRQITNNMRFIRLALKEHAIPITVVFNGSITKRKRCEEGSGGKLLRWRYPEFANTKKKCSKVPQLLQLLHILNERIKTKKNTTTVRDIYYGNIELFESQQMVEMLFQRIEAMFNVEKLFFNVVSTQKGLIYSGPRLQIGSQLFHAECQLVPYDQGEMIVQQNQQLKVIVLEKDAIFQQLIQCQEMIKDWIIVTGKGYPDHLSRELLHKLDLSLQGNVQFHIFTDSDPYGIDIVTKYMVKCPRLIHKGVLLNQLITRNTESNSMLVLLPLSLRDATFAMGLIRRLCKEEEEEEGSVRKHTMRQNLKYEVQRQLFFQRKGEMNVVNNGNVQQYFKWMYSRIH</sequence>
<protein>
    <recommendedName>
        <fullName evidence="4">DNA topoisomerase (ATP-hydrolyzing)</fullName>
        <ecNumber evidence="4">5.6.2.2</ecNumber>
    </recommendedName>
</protein>
<dbReference type="InterPro" id="IPR013049">
    <property type="entry name" value="Spo11/TopoVI_A_N"/>
</dbReference>
<gene>
    <name evidence="13" type="ORF">KLLA0_D14575g</name>
</gene>
<dbReference type="InterPro" id="IPR034136">
    <property type="entry name" value="TOPRIM_Topo6A/Spo11"/>
</dbReference>
<accession>Q6CQT1</accession>
<evidence type="ECO:0000313" key="14">
    <source>
        <dbReference type="Proteomes" id="UP000000598"/>
    </source>
</evidence>
<keyword evidence="8 10" id="KW-0238">DNA-binding</keyword>
<dbReference type="PaxDb" id="284590-Q6CQT1"/>
<evidence type="ECO:0000259" key="11">
    <source>
        <dbReference type="Pfam" id="PF04406"/>
    </source>
</evidence>
<keyword evidence="14" id="KW-1185">Reference proteome</keyword>
<evidence type="ECO:0000256" key="5">
    <source>
        <dbReference type="ARBA" id="ARBA00022723"/>
    </source>
</evidence>
<dbReference type="STRING" id="284590.Q6CQT1"/>
<name>Q6CQT1_KLULA</name>
<dbReference type="PROSITE" id="PS52041">
    <property type="entry name" value="TOPO_IIB"/>
    <property type="match status" value="1"/>
</dbReference>
<dbReference type="CDD" id="cd00223">
    <property type="entry name" value="TOPRIM_TopoIIB_SPO"/>
    <property type="match status" value="1"/>
</dbReference>
<dbReference type="GO" id="GO:0000706">
    <property type="term" value="P:meiotic DNA double-strand break processing"/>
    <property type="evidence" value="ECO:0007669"/>
    <property type="project" value="TreeGrafter"/>
</dbReference>
<comment type="catalytic activity">
    <reaction evidence="1 10">
        <text>ATP-dependent breakage, passage and rejoining of double-stranded DNA.</text>
        <dbReference type="EC" id="5.6.2.2"/>
    </reaction>
</comment>
<dbReference type="GO" id="GO:0007131">
    <property type="term" value="P:reciprocal meiotic recombination"/>
    <property type="evidence" value="ECO:0007669"/>
    <property type="project" value="TreeGrafter"/>
</dbReference>
<keyword evidence="6" id="KW-0460">Magnesium</keyword>
<feature type="domain" description="Topoisomerase 6 subunit A/Spo11 TOPRIM" evidence="12">
    <location>
        <begin position="228"/>
        <end position="299"/>
    </location>
</feature>
<feature type="active site" description="O-(5'-phospho-DNA)-tyrosine intermediate" evidence="10">
    <location>
        <position position="151"/>
    </location>
</feature>
<evidence type="ECO:0000256" key="3">
    <source>
        <dbReference type="ARBA" id="ARBA00006559"/>
    </source>
</evidence>
<dbReference type="InterPro" id="IPR002815">
    <property type="entry name" value="Spo11/TopoVI_A"/>
</dbReference>
<evidence type="ECO:0000256" key="4">
    <source>
        <dbReference type="ARBA" id="ARBA00012895"/>
    </source>
</evidence>
<dbReference type="GO" id="GO:0003918">
    <property type="term" value="F:DNA topoisomerase type II (double strand cut, ATP-hydrolyzing) activity"/>
    <property type="evidence" value="ECO:0007669"/>
    <property type="project" value="UniProtKB-UniRule"/>
</dbReference>
<evidence type="ECO:0000256" key="8">
    <source>
        <dbReference type="ARBA" id="ARBA00023125"/>
    </source>
</evidence>
<dbReference type="eggNOG" id="KOG2795">
    <property type="taxonomic scope" value="Eukaryota"/>
</dbReference>
<organism evidence="13 14">
    <name type="scientific">Kluyveromyces lactis (strain ATCC 8585 / CBS 2359 / DSM 70799 / NBRC 1267 / NRRL Y-1140 / WM37)</name>
    <name type="common">Yeast</name>
    <name type="synonym">Candida sphaerica</name>
    <dbReference type="NCBI Taxonomy" id="284590"/>
    <lineage>
        <taxon>Eukaryota</taxon>
        <taxon>Fungi</taxon>
        <taxon>Dikarya</taxon>
        <taxon>Ascomycota</taxon>
        <taxon>Saccharomycotina</taxon>
        <taxon>Saccharomycetes</taxon>
        <taxon>Saccharomycetales</taxon>
        <taxon>Saccharomycetaceae</taxon>
        <taxon>Kluyveromyces</taxon>
    </lineage>
</organism>
<evidence type="ECO:0000256" key="6">
    <source>
        <dbReference type="ARBA" id="ARBA00022842"/>
    </source>
</evidence>
<comment type="cofactor">
    <cofactor evidence="2">
        <name>Mg(2+)</name>
        <dbReference type="ChEBI" id="CHEBI:18420"/>
    </cofactor>
</comment>
<dbReference type="Pfam" id="PF04406">
    <property type="entry name" value="TP6A_N"/>
    <property type="match status" value="1"/>
</dbReference>
<evidence type="ECO:0000256" key="7">
    <source>
        <dbReference type="ARBA" id="ARBA00023029"/>
    </source>
</evidence>
<dbReference type="AlphaFoldDB" id="Q6CQT1"/>
<dbReference type="EC" id="5.6.2.2" evidence="4"/>
<evidence type="ECO:0000259" key="12">
    <source>
        <dbReference type="Pfam" id="PF21180"/>
    </source>
</evidence>
<dbReference type="Gene3D" id="3.40.1360.10">
    <property type="match status" value="1"/>
</dbReference>
<dbReference type="HOGENOM" id="CLU_037229_2_1_1"/>
<dbReference type="Proteomes" id="UP000000598">
    <property type="component" value="Chromosome D"/>
</dbReference>
<dbReference type="GO" id="GO:0000228">
    <property type="term" value="C:nuclear chromosome"/>
    <property type="evidence" value="ECO:0007669"/>
    <property type="project" value="TreeGrafter"/>
</dbReference>
<feature type="domain" description="Spo11/DNA topoisomerase VI subunit A N-terminal" evidence="11">
    <location>
        <begin position="122"/>
        <end position="183"/>
    </location>
</feature>
<keyword evidence="5" id="KW-0479">Metal-binding</keyword>